<feature type="transmembrane region" description="Helical" evidence="1">
    <location>
        <begin position="93"/>
        <end position="126"/>
    </location>
</feature>
<keyword evidence="1" id="KW-1133">Transmembrane helix</keyword>
<dbReference type="Proteomes" id="UP000501094">
    <property type="component" value="Chromosome"/>
</dbReference>
<keyword evidence="1" id="KW-0472">Membrane</keyword>
<dbReference type="InterPro" id="IPR009936">
    <property type="entry name" value="DUF1468"/>
</dbReference>
<proteinExistence type="predicted"/>
<keyword evidence="4" id="KW-1185">Reference proteome</keyword>
<feature type="domain" description="DUF1468" evidence="2">
    <location>
        <begin position="26"/>
        <end position="159"/>
    </location>
</feature>
<evidence type="ECO:0000256" key="1">
    <source>
        <dbReference type="SAM" id="Phobius"/>
    </source>
</evidence>
<keyword evidence="1" id="KW-0812">Transmembrane</keyword>
<dbReference type="RefSeq" id="WP_168606489.1">
    <property type="nucleotide sequence ID" value="NZ_CP038852.1"/>
</dbReference>
<name>A0A6H1Q109_9PROT</name>
<dbReference type="AlphaFoldDB" id="A0A6H1Q109"/>
<gene>
    <name evidence="3" type="ORF">E5R92_02225</name>
</gene>
<dbReference type="KEGG" id="peg:E5R92_02225"/>
<evidence type="ECO:0000259" key="2">
    <source>
        <dbReference type="Pfam" id="PF07331"/>
    </source>
</evidence>
<dbReference type="Pfam" id="PF07331">
    <property type="entry name" value="TctB"/>
    <property type="match status" value="1"/>
</dbReference>
<feature type="transmembrane region" description="Helical" evidence="1">
    <location>
        <begin position="132"/>
        <end position="150"/>
    </location>
</feature>
<reference evidence="3 4" key="1">
    <citation type="journal article" date="2020" name="Nat. Microbiol.">
        <title>Lysogenic host-virus interactions in SAR11 marine bacteria.</title>
        <authorList>
            <person name="Morris R.M."/>
            <person name="Cain K.R."/>
            <person name="Hvorecny K.L."/>
            <person name="Kollman J.M."/>
        </authorList>
    </citation>
    <scope>NUCLEOTIDE SEQUENCE [LARGE SCALE GENOMIC DNA]</scope>
    <source>
        <strain evidence="3 4">NP1</strain>
    </source>
</reference>
<dbReference type="EMBL" id="CP038852">
    <property type="protein sequence ID" value="QIZ20602.1"/>
    <property type="molecule type" value="Genomic_DNA"/>
</dbReference>
<evidence type="ECO:0000313" key="3">
    <source>
        <dbReference type="EMBL" id="QIZ20602.1"/>
    </source>
</evidence>
<feature type="transmembrane region" description="Helical" evidence="1">
    <location>
        <begin position="21"/>
        <end position="43"/>
    </location>
</feature>
<feature type="transmembrane region" description="Helical" evidence="1">
    <location>
        <begin position="63"/>
        <end position="81"/>
    </location>
</feature>
<organism evidence="3 4">
    <name type="scientific">Candidatus Pelagibacter giovannonii</name>
    <dbReference type="NCBI Taxonomy" id="2563896"/>
    <lineage>
        <taxon>Bacteria</taxon>
        <taxon>Pseudomonadati</taxon>
        <taxon>Pseudomonadota</taxon>
        <taxon>Alphaproteobacteria</taxon>
        <taxon>Candidatus Pelagibacterales</taxon>
        <taxon>Candidatus Pelagibacteraceae</taxon>
        <taxon>Candidatus Pelagibacter</taxon>
    </lineage>
</organism>
<protein>
    <submittedName>
        <fullName evidence="3">Tripartite tricarboxylate transporter TctB family protein</fullName>
    </submittedName>
</protein>
<accession>A0A6H1Q109</accession>
<sequence length="169" mass="19482">MNNVLKKKRANKSSLPFLFKSSFKVSFIIILISLILLITTFTFDTVPPILNRGIQPATFPKALLVLIIFLTSFIFYLSIKTPWKKESKLPRSFFITLIAFVLFLVIAKTLDFFLAIAVVSALVSYYWGEKRIFYLLAVSILFPIIVFIFFETFLGLRFPPGIITNIYYN</sequence>
<evidence type="ECO:0000313" key="4">
    <source>
        <dbReference type="Proteomes" id="UP000501094"/>
    </source>
</evidence>